<dbReference type="InterPro" id="IPR007197">
    <property type="entry name" value="rSAM"/>
</dbReference>
<gene>
    <name evidence="5" type="ORF">HGG79_03195</name>
</gene>
<comment type="caution">
    <text evidence="5">The sequence shown here is derived from an EMBL/GenBank/DDBJ whole genome shotgun (WGS) entry which is preliminary data.</text>
</comment>
<dbReference type="Pfam" id="PF04055">
    <property type="entry name" value="Radical_SAM"/>
    <property type="match status" value="1"/>
</dbReference>
<evidence type="ECO:0000256" key="1">
    <source>
        <dbReference type="ARBA" id="ARBA00022723"/>
    </source>
</evidence>
<dbReference type="SFLD" id="SFLDS00029">
    <property type="entry name" value="Radical_SAM"/>
    <property type="match status" value="1"/>
</dbReference>
<proteinExistence type="predicted"/>
<feature type="domain" description="Elp3/MiaA/NifB-like radical SAM core" evidence="4">
    <location>
        <begin position="23"/>
        <end position="244"/>
    </location>
</feature>
<evidence type="ECO:0000313" key="6">
    <source>
        <dbReference type="Proteomes" id="UP000563151"/>
    </source>
</evidence>
<dbReference type="AlphaFoldDB" id="A0A923IZL7"/>
<dbReference type="GO" id="GO:0003824">
    <property type="term" value="F:catalytic activity"/>
    <property type="evidence" value="ECO:0007669"/>
    <property type="project" value="InterPro"/>
</dbReference>
<organism evidence="5 6">
    <name type="scientific">Clostridium tetanomorphum</name>
    <dbReference type="NCBI Taxonomy" id="1553"/>
    <lineage>
        <taxon>Bacteria</taxon>
        <taxon>Bacillati</taxon>
        <taxon>Bacillota</taxon>
        <taxon>Clostridia</taxon>
        <taxon>Eubacteriales</taxon>
        <taxon>Clostridiaceae</taxon>
        <taxon>Clostridium</taxon>
    </lineage>
</organism>
<dbReference type="PANTHER" id="PTHR43432:SF5">
    <property type="entry name" value="ELP3_MIAA_NIFB-LIKE RADICAL SAM CORE DOMAIN-CONTAINING PROTEIN"/>
    <property type="match status" value="1"/>
</dbReference>
<protein>
    <submittedName>
        <fullName evidence="5">Radical SAM protein</fullName>
    </submittedName>
</protein>
<evidence type="ECO:0000259" key="4">
    <source>
        <dbReference type="SMART" id="SM00729"/>
    </source>
</evidence>
<dbReference type="EMBL" id="JAAZWO010000003">
    <property type="protein sequence ID" value="MBC2396789.1"/>
    <property type="molecule type" value="Genomic_DNA"/>
</dbReference>
<dbReference type="InterPro" id="IPR006638">
    <property type="entry name" value="Elp3/MiaA/NifB-like_rSAM"/>
</dbReference>
<dbReference type="InterPro" id="IPR040086">
    <property type="entry name" value="MJ0683-like"/>
</dbReference>
<sequence>MNKIIFKEESCKNALNKLKRRIPYGWDLNIYRGCQHGCKYCYAMYSHKYLGSVDFFTDIHIKTNIVDVLEKELRNNNWKKEVVNIGGVTDSYQPAEGKYKLMPEILKLFIKYKTPAIISTKSKLILRDYDLIDKLSRITYVNIAETITTMDESVRKKIEPFGATSLERFEVLKEFRKTNASTGLHVMPIIPYITDSYENFNSMFNMASDCKVNYVLPGTLYLRGDTRQVFFNFIKEEYAHLYEKLQGLYSKGGASKEYKEKLYEVVNELRDKYNLSSSYTKAMKEKMNIKENIQISLFDKDNIK</sequence>
<reference evidence="5 6" key="1">
    <citation type="submission" date="2020-04" db="EMBL/GenBank/DDBJ databases">
        <title>Genomic insights into acetone-butanol-ethanol (ABE) fermentation by sequencing solventogenic clostridia strains.</title>
        <authorList>
            <person name="Brown S."/>
        </authorList>
    </citation>
    <scope>NUCLEOTIDE SEQUENCE [LARGE SCALE GENOMIC DNA]</scope>
    <source>
        <strain evidence="5 6">DJ011</strain>
    </source>
</reference>
<dbReference type="GO" id="GO:0046872">
    <property type="term" value="F:metal ion binding"/>
    <property type="evidence" value="ECO:0007669"/>
    <property type="project" value="UniProtKB-KW"/>
</dbReference>
<dbReference type="RefSeq" id="WP_035146455.1">
    <property type="nucleotide sequence ID" value="NZ_JAAZWO010000003.1"/>
</dbReference>
<evidence type="ECO:0000313" key="5">
    <source>
        <dbReference type="EMBL" id="MBC2396789.1"/>
    </source>
</evidence>
<dbReference type="CDD" id="cd01335">
    <property type="entry name" value="Radical_SAM"/>
    <property type="match status" value="1"/>
</dbReference>
<evidence type="ECO:0000256" key="3">
    <source>
        <dbReference type="ARBA" id="ARBA00023014"/>
    </source>
</evidence>
<dbReference type="PANTHER" id="PTHR43432">
    <property type="entry name" value="SLR0285 PROTEIN"/>
    <property type="match status" value="1"/>
</dbReference>
<evidence type="ECO:0000256" key="2">
    <source>
        <dbReference type="ARBA" id="ARBA00023004"/>
    </source>
</evidence>
<dbReference type="SMART" id="SM00729">
    <property type="entry name" value="Elp3"/>
    <property type="match status" value="1"/>
</dbReference>
<dbReference type="InterPro" id="IPR058240">
    <property type="entry name" value="rSAM_sf"/>
</dbReference>
<dbReference type="SFLD" id="SFLDG01084">
    <property type="entry name" value="Uncharacterised_Radical_SAM_Su"/>
    <property type="match status" value="1"/>
</dbReference>
<dbReference type="GO" id="GO:0051536">
    <property type="term" value="F:iron-sulfur cluster binding"/>
    <property type="evidence" value="ECO:0007669"/>
    <property type="project" value="UniProtKB-KW"/>
</dbReference>
<keyword evidence="2" id="KW-0408">Iron</keyword>
<name>A0A923IZL7_CLOTT</name>
<keyword evidence="1" id="KW-0479">Metal-binding</keyword>
<dbReference type="Gene3D" id="3.80.30.30">
    <property type="match status" value="1"/>
</dbReference>
<accession>A0A923IZL7</accession>
<dbReference type="Proteomes" id="UP000563151">
    <property type="component" value="Unassembled WGS sequence"/>
</dbReference>
<keyword evidence="3" id="KW-0411">Iron-sulfur</keyword>
<dbReference type="SUPFAM" id="SSF102114">
    <property type="entry name" value="Radical SAM enzymes"/>
    <property type="match status" value="1"/>
</dbReference>
<keyword evidence="6" id="KW-1185">Reference proteome</keyword>